<dbReference type="OrthoDB" id="3239511at2759"/>
<dbReference type="Proteomes" id="UP000053558">
    <property type="component" value="Unassembled WGS sequence"/>
</dbReference>
<dbReference type="EMBL" id="JH711574">
    <property type="protein sequence ID" value="EIW85602.1"/>
    <property type="molecule type" value="Genomic_DNA"/>
</dbReference>
<dbReference type="InterPro" id="IPR041078">
    <property type="entry name" value="Plavaka"/>
</dbReference>
<gene>
    <name evidence="3" type="ORF">CONPUDRAFT_150407</name>
</gene>
<organism evidence="3 4">
    <name type="scientific">Coniophora puteana (strain RWD-64-598)</name>
    <name type="common">Brown rot fungus</name>
    <dbReference type="NCBI Taxonomy" id="741705"/>
    <lineage>
        <taxon>Eukaryota</taxon>
        <taxon>Fungi</taxon>
        <taxon>Dikarya</taxon>
        <taxon>Basidiomycota</taxon>
        <taxon>Agaricomycotina</taxon>
        <taxon>Agaricomycetes</taxon>
        <taxon>Agaricomycetidae</taxon>
        <taxon>Boletales</taxon>
        <taxon>Coniophorineae</taxon>
        <taxon>Coniophoraceae</taxon>
        <taxon>Coniophora</taxon>
    </lineage>
</organism>
<name>A0A5M3N2I7_CONPW</name>
<keyword evidence="4" id="KW-1185">Reference proteome</keyword>
<protein>
    <submittedName>
        <fullName evidence="3">Uncharacterized protein</fullName>
    </submittedName>
</protein>
<feature type="region of interest" description="Disordered" evidence="2">
    <location>
        <begin position="117"/>
        <end position="198"/>
    </location>
</feature>
<dbReference type="OMA" id="THINACR"/>
<feature type="coiled-coil region" evidence="1">
    <location>
        <begin position="254"/>
        <end position="281"/>
    </location>
</feature>
<dbReference type="KEGG" id="cput:CONPUDRAFT_150407"/>
<evidence type="ECO:0000256" key="1">
    <source>
        <dbReference type="SAM" id="Coils"/>
    </source>
</evidence>
<evidence type="ECO:0000256" key="2">
    <source>
        <dbReference type="SAM" id="MobiDB-lite"/>
    </source>
</evidence>
<proteinExistence type="predicted"/>
<reference evidence="4" key="1">
    <citation type="journal article" date="2012" name="Science">
        <title>The Paleozoic origin of enzymatic lignin decomposition reconstructed from 31 fungal genomes.</title>
        <authorList>
            <person name="Floudas D."/>
            <person name="Binder M."/>
            <person name="Riley R."/>
            <person name="Barry K."/>
            <person name="Blanchette R.A."/>
            <person name="Henrissat B."/>
            <person name="Martinez A.T."/>
            <person name="Otillar R."/>
            <person name="Spatafora J.W."/>
            <person name="Yadav J.S."/>
            <person name="Aerts A."/>
            <person name="Benoit I."/>
            <person name="Boyd A."/>
            <person name="Carlson A."/>
            <person name="Copeland A."/>
            <person name="Coutinho P.M."/>
            <person name="de Vries R.P."/>
            <person name="Ferreira P."/>
            <person name="Findley K."/>
            <person name="Foster B."/>
            <person name="Gaskell J."/>
            <person name="Glotzer D."/>
            <person name="Gorecki P."/>
            <person name="Heitman J."/>
            <person name="Hesse C."/>
            <person name="Hori C."/>
            <person name="Igarashi K."/>
            <person name="Jurgens J.A."/>
            <person name="Kallen N."/>
            <person name="Kersten P."/>
            <person name="Kohler A."/>
            <person name="Kuees U."/>
            <person name="Kumar T.K.A."/>
            <person name="Kuo A."/>
            <person name="LaButti K."/>
            <person name="Larrondo L.F."/>
            <person name="Lindquist E."/>
            <person name="Ling A."/>
            <person name="Lombard V."/>
            <person name="Lucas S."/>
            <person name="Lundell T."/>
            <person name="Martin R."/>
            <person name="McLaughlin D.J."/>
            <person name="Morgenstern I."/>
            <person name="Morin E."/>
            <person name="Murat C."/>
            <person name="Nagy L.G."/>
            <person name="Nolan M."/>
            <person name="Ohm R.A."/>
            <person name="Patyshakuliyeva A."/>
            <person name="Rokas A."/>
            <person name="Ruiz-Duenas F.J."/>
            <person name="Sabat G."/>
            <person name="Salamov A."/>
            <person name="Samejima M."/>
            <person name="Schmutz J."/>
            <person name="Slot J.C."/>
            <person name="St John F."/>
            <person name="Stenlid J."/>
            <person name="Sun H."/>
            <person name="Sun S."/>
            <person name="Syed K."/>
            <person name="Tsang A."/>
            <person name="Wiebenga A."/>
            <person name="Young D."/>
            <person name="Pisabarro A."/>
            <person name="Eastwood D.C."/>
            <person name="Martin F."/>
            <person name="Cullen D."/>
            <person name="Grigoriev I.V."/>
            <person name="Hibbett D.S."/>
        </authorList>
    </citation>
    <scope>NUCLEOTIDE SEQUENCE [LARGE SCALE GENOMIC DNA]</scope>
    <source>
        <strain evidence="4">RWD-64-598 SS2</strain>
    </source>
</reference>
<feature type="compositionally biased region" description="Low complexity" evidence="2">
    <location>
        <begin position="144"/>
        <end position="155"/>
    </location>
</feature>
<keyword evidence="1" id="KW-0175">Coiled coil</keyword>
<dbReference type="Pfam" id="PF18759">
    <property type="entry name" value="Plavaka"/>
    <property type="match status" value="1"/>
</dbReference>
<sequence length="1012" mass="115984">MPAERPLKRGARTRVSSEDGKVQCMYCTKMFDAKAKGAKATHINACRRKHEEEEGSKIYEERLSKSKRKEKKRAHRELAAIAESASSFHGPNLASDYDADSFSQYMEIAATEPGFQAFDDQPIDDQLDGQNAGDQGSDKYWMRSDSLLSSNTQSSMADSGRVSPPPISVNFSSNRSRGNPKEFKTEYQPKSRRAESARYDSYETFRSRSYVPEAKEDAKPWFPFRSRGDSEFASIAIDANLSDSLVNRLLSLINDAIEKKKEITMKNAQELRNVCDEAAKEFTPFQEYPINLEYKKKEEIELNFMGRDLWDWSLDLLHNEQLIPHFVWDAQRVHKHNGKSGPESDYIRFIDEPWTADRWWDIQDSLPQYPDAPSAPLAYVFYADKTRLSSAGNVQGYPIVARCANLPVDIRNGQGVGGGWVVGWLPFLPEDAEKERTLSWTTLKRVTGFYFSGCFDGIPRWLFLVILILSADYEEQCVMALIRGAMANFPCPICLVAEGLYADLKSDNRSKKKKAKERLESESWRPVKNAFWMLRSSDPADAVSVDHLHAFHHGVYGKHIHPELIKILGSFDNSREYLSILDNQFSQLPSWRGLAHFSGVSTVSFSDGNKFRDISRQMLFAAHNVIPRPISPEFHALLCLLSSYLEIDSYFGLEVQTDETLAALDKEVERYGRLLDVYIEVAKAAKLRIEDIKTNWNFPKNHAILKHAVEDLHRKGVSRNSTTRINEGIHLPFKRSYFLRCNGKKVEKQILRVEDHRLAVSIVEDRIQAQDKRLKARSLVSDHHDDWLGPAFEGHFHVGSPSPPQTVKDLVSSHRSSDRAYINFRKSLKIFINEVCLPDRSYMGPPVTVRDHFIIQEYRYLKINYESMETWKMCTDLLRCTPSFYDKPRYDCAIVHLDDEPDVYGIVRLITSFKFTIPELGANSSPFHAVLVQPYTSAVEKGSRTRRLDTDLGFLRVKAQPRSDAFMIPIKSIIRGALLFPDFRRPDEFLVNDYIDGDMFIRMKDPKWIGIQ</sequence>
<feature type="compositionally biased region" description="Basic and acidic residues" evidence="2">
    <location>
        <begin position="179"/>
        <end position="198"/>
    </location>
</feature>
<comment type="caution">
    <text evidence="3">The sequence shown here is derived from an EMBL/GenBank/DDBJ whole genome shotgun (WGS) entry which is preliminary data.</text>
</comment>
<dbReference type="RefSeq" id="XP_007765039.1">
    <property type="nucleotide sequence ID" value="XM_007766849.1"/>
</dbReference>
<evidence type="ECO:0000313" key="3">
    <source>
        <dbReference type="EMBL" id="EIW85602.1"/>
    </source>
</evidence>
<dbReference type="GeneID" id="19202682"/>
<accession>A0A5M3N2I7</accession>
<evidence type="ECO:0000313" key="4">
    <source>
        <dbReference type="Proteomes" id="UP000053558"/>
    </source>
</evidence>
<dbReference type="AlphaFoldDB" id="A0A5M3N2I7"/>